<dbReference type="InterPro" id="IPR005184">
    <property type="entry name" value="DUF306_Meta_HslJ"/>
</dbReference>
<name>A0ABP6NPI4_9ACTN</name>
<dbReference type="RefSeq" id="WP_344686662.1">
    <property type="nucleotide sequence ID" value="NZ_BAAAVV010000001.1"/>
</dbReference>
<dbReference type="PANTHER" id="PTHR35535:SF2">
    <property type="entry name" value="DUF306 DOMAIN-CONTAINING PROTEIN"/>
    <property type="match status" value="1"/>
</dbReference>
<dbReference type="PROSITE" id="PS51257">
    <property type="entry name" value="PROKAR_LIPOPROTEIN"/>
    <property type="match status" value="1"/>
</dbReference>
<organism evidence="2 3">
    <name type="scientific">Blastococcus jejuensis</name>
    <dbReference type="NCBI Taxonomy" id="351224"/>
    <lineage>
        <taxon>Bacteria</taxon>
        <taxon>Bacillati</taxon>
        <taxon>Actinomycetota</taxon>
        <taxon>Actinomycetes</taxon>
        <taxon>Geodermatophilales</taxon>
        <taxon>Geodermatophilaceae</taxon>
        <taxon>Blastococcus</taxon>
    </lineage>
</organism>
<sequence>MARTRSGTIVLVGVLALAGCGSTPSSPSPPAGPSTEELLAGAWAVLEGTAAGRPIPLPEQARGTIEFSGDHRVSGTAFCNGFGGTYRLDGQDLLLEDVGITLIGCEDAVAAAESAFVAVVFDGALRAAVSGDRLVITGAGGSLTFYRLPPVPVEEVVGTRWVLESVQADGTTSAAVGPSAVLELRDDGSATLSTGCRQFDASWQAVGDSVSLGEYGYDDIGCADPVGRQDQLVLAMLGGGFQLSVDGDTLTVTDVDAIGSPRPVLTYRAMQ</sequence>
<dbReference type="InterPro" id="IPR038670">
    <property type="entry name" value="HslJ-like_sf"/>
</dbReference>
<reference evidence="3" key="1">
    <citation type="journal article" date="2019" name="Int. J. Syst. Evol. Microbiol.">
        <title>The Global Catalogue of Microorganisms (GCM) 10K type strain sequencing project: providing services to taxonomists for standard genome sequencing and annotation.</title>
        <authorList>
            <consortium name="The Broad Institute Genomics Platform"/>
            <consortium name="The Broad Institute Genome Sequencing Center for Infectious Disease"/>
            <person name="Wu L."/>
            <person name="Ma J."/>
        </authorList>
    </citation>
    <scope>NUCLEOTIDE SEQUENCE [LARGE SCALE GENOMIC DNA]</scope>
    <source>
        <strain evidence="3">JCM 15614</strain>
    </source>
</reference>
<dbReference type="Pfam" id="PF03724">
    <property type="entry name" value="META"/>
    <property type="match status" value="2"/>
</dbReference>
<feature type="domain" description="DUF306" evidence="1">
    <location>
        <begin position="40"/>
        <end position="142"/>
    </location>
</feature>
<evidence type="ECO:0000313" key="2">
    <source>
        <dbReference type="EMBL" id="GAA3154829.1"/>
    </source>
</evidence>
<protein>
    <recommendedName>
        <fullName evidence="1">DUF306 domain-containing protein</fullName>
    </recommendedName>
</protein>
<accession>A0ABP6NPI4</accession>
<dbReference type="InterPro" id="IPR053147">
    <property type="entry name" value="Hsp_HslJ-like"/>
</dbReference>
<evidence type="ECO:0000313" key="3">
    <source>
        <dbReference type="Proteomes" id="UP001499924"/>
    </source>
</evidence>
<feature type="domain" description="DUF306" evidence="1">
    <location>
        <begin position="155"/>
        <end position="256"/>
    </location>
</feature>
<dbReference type="PANTHER" id="PTHR35535">
    <property type="entry name" value="HEAT SHOCK PROTEIN HSLJ"/>
    <property type="match status" value="1"/>
</dbReference>
<dbReference type="EMBL" id="BAAAVV010000001">
    <property type="protein sequence ID" value="GAA3154829.1"/>
    <property type="molecule type" value="Genomic_DNA"/>
</dbReference>
<proteinExistence type="predicted"/>
<dbReference type="Proteomes" id="UP001499924">
    <property type="component" value="Unassembled WGS sequence"/>
</dbReference>
<comment type="caution">
    <text evidence="2">The sequence shown here is derived from an EMBL/GenBank/DDBJ whole genome shotgun (WGS) entry which is preliminary data.</text>
</comment>
<gene>
    <name evidence="2" type="ORF">GCM10010531_02460</name>
</gene>
<dbReference type="Gene3D" id="2.40.128.270">
    <property type="match status" value="2"/>
</dbReference>
<keyword evidence="3" id="KW-1185">Reference proteome</keyword>
<evidence type="ECO:0000259" key="1">
    <source>
        <dbReference type="Pfam" id="PF03724"/>
    </source>
</evidence>